<name>G0MRE6_CAEBE</name>
<organism evidence="3">
    <name type="scientific">Caenorhabditis brenneri</name>
    <name type="common">Nematode worm</name>
    <dbReference type="NCBI Taxonomy" id="135651"/>
    <lineage>
        <taxon>Eukaryota</taxon>
        <taxon>Metazoa</taxon>
        <taxon>Ecdysozoa</taxon>
        <taxon>Nematoda</taxon>
        <taxon>Chromadorea</taxon>
        <taxon>Rhabditida</taxon>
        <taxon>Rhabditina</taxon>
        <taxon>Rhabditomorpha</taxon>
        <taxon>Rhabditoidea</taxon>
        <taxon>Rhabditidae</taxon>
        <taxon>Peloderinae</taxon>
        <taxon>Caenorhabditis</taxon>
    </lineage>
</organism>
<dbReference type="PANTHER" id="PTHR36936">
    <property type="entry name" value="PROTEIN CBG25168"/>
    <property type="match status" value="1"/>
</dbReference>
<dbReference type="InterPro" id="IPR013087">
    <property type="entry name" value="Znf_C2H2_type"/>
</dbReference>
<reference evidence="3" key="1">
    <citation type="submission" date="2011-07" db="EMBL/GenBank/DDBJ databases">
        <authorList>
            <consortium name="Caenorhabditis brenneri Sequencing and Analysis Consortium"/>
            <person name="Wilson R.K."/>
        </authorList>
    </citation>
    <scope>NUCLEOTIDE SEQUENCE [LARGE SCALE GENOMIC DNA]</scope>
    <source>
        <strain evidence="3">PB2801</strain>
    </source>
</reference>
<sequence length="622" mass="73446">MYYYYDGDEILRGPFSESAYAKWLANGDIPHGKEVYNLDFKSSLVEDVVRQLYKSRTKVMFCEESFSMDKTCDRTDLDITLLLENTDSYEQSSDDFTQIEEGVDEIDRGMISEKDMARTHLQKMIDIYFDRRSLNNQRRHKYDHFVPFEYPWTRCFPYIMKLSDVMRGAVHTLNQLQCYDEHDFSIYLETLNIKPHQCFICQKSFPNSYRMLEHFLSVIHINRAYDADTYMSMIDINSTVKIMNDFEIADRKQDCYWVKTNGPQEKKKNILFDVVDINTALESMKSTVALLGAVPLLRPPSCDNSGGTCEYIEFILLLREFEAAYYATSENVRDRRFGANSETKCLYCNLEFDATSLKLFTQHLFSEQHIRNSLQNVVSRNEMEYWIAFLQGLGNRNQLTYKTNSVSLQEGDFPLCYNLVDLVPGDFIYSGEDLNQVLNFVRKQVQTSEIILEDVEYHTSCRWCHLELRSRNSVIRHILYDKCHTDRLQFISNDDLRRFFRLLEIQVTIPLFRMSFSATSKSSCMDSTEKEKHIQRLQNLCYRVHKKRRTPQLAAKSFPFGLVNRCDLCQENIEHVDGILAHFCSIKHTEVLMNNFRMTIFDFDYWLEMFNVRSHAPQIFYF</sequence>
<dbReference type="AlphaFoldDB" id="G0MRE6"/>
<dbReference type="Proteomes" id="UP000008068">
    <property type="component" value="Unassembled WGS sequence"/>
</dbReference>
<dbReference type="OrthoDB" id="5774516at2759"/>
<dbReference type="PANTHER" id="PTHR36936:SF3">
    <property type="entry name" value="PROTEIN CBG26223"/>
    <property type="match status" value="1"/>
</dbReference>
<feature type="domain" description="C2H2-type" evidence="1">
    <location>
        <begin position="198"/>
        <end position="220"/>
    </location>
</feature>
<dbReference type="OMA" id="SVIHIQR"/>
<dbReference type="InParanoid" id="G0MRE6"/>
<evidence type="ECO:0000313" key="2">
    <source>
        <dbReference type="EMBL" id="EGT42001.1"/>
    </source>
</evidence>
<dbReference type="PROSITE" id="PS00028">
    <property type="entry name" value="ZINC_FINGER_C2H2_1"/>
    <property type="match status" value="1"/>
</dbReference>
<evidence type="ECO:0000313" key="3">
    <source>
        <dbReference type="Proteomes" id="UP000008068"/>
    </source>
</evidence>
<dbReference type="eggNOG" id="ENOG502THDN">
    <property type="taxonomic scope" value="Eukaryota"/>
</dbReference>
<gene>
    <name evidence="2" type="ORF">CAEBREN_20264</name>
</gene>
<evidence type="ECO:0000259" key="1">
    <source>
        <dbReference type="PROSITE" id="PS00028"/>
    </source>
</evidence>
<dbReference type="SMART" id="SM00355">
    <property type="entry name" value="ZnF_C2H2"/>
    <property type="match status" value="4"/>
</dbReference>
<accession>G0MRE6</accession>
<proteinExistence type="predicted"/>
<protein>
    <recommendedName>
        <fullName evidence="1">C2H2-type domain-containing protein</fullName>
    </recommendedName>
</protein>
<dbReference type="HOGENOM" id="CLU_439564_0_0_1"/>
<keyword evidence="3" id="KW-1185">Reference proteome</keyword>
<dbReference type="EMBL" id="GL379808">
    <property type="protein sequence ID" value="EGT42001.1"/>
    <property type="molecule type" value="Genomic_DNA"/>
</dbReference>